<feature type="domain" description="TraD/TraG TraM recognition site" evidence="9">
    <location>
        <begin position="608"/>
        <end position="724"/>
    </location>
</feature>
<keyword evidence="4 8" id="KW-0812">Transmembrane</keyword>
<dbReference type="InterPro" id="IPR032689">
    <property type="entry name" value="TraG-D_C"/>
</dbReference>
<evidence type="ECO:0000313" key="10">
    <source>
        <dbReference type="EMBL" id="KXA05042.1"/>
    </source>
</evidence>
<dbReference type="NCBIfam" id="NF045973">
    <property type="entry name" value="conju_CD1115"/>
    <property type="match status" value="1"/>
</dbReference>
<dbReference type="Gene3D" id="3.40.50.300">
    <property type="entry name" value="P-loop containing nucleotide triphosphate hydrolases"/>
    <property type="match status" value="1"/>
</dbReference>
<feature type="transmembrane region" description="Helical" evidence="8">
    <location>
        <begin position="98"/>
        <end position="116"/>
    </location>
</feature>
<dbReference type="InterPro" id="IPR051539">
    <property type="entry name" value="T4SS-coupling_protein"/>
</dbReference>
<keyword evidence="7" id="KW-0175">Coiled coil</keyword>
<dbReference type="RefSeq" id="WP_060796897.1">
    <property type="nucleotide sequence ID" value="NZ_KQ956330.1"/>
</dbReference>
<dbReference type="PATRIC" id="fig|1502.174.peg.3137"/>
<name>A0A133MLW2_CLOPF</name>
<comment type="similarity">
    <text evidence="2">Belongs to the VirD4/TraG family.</text>
</comment>
<protein>
    <recommendedName>
        <fullName evidence="9">TraD/TraG TraM recognition site domain-containing protein</fullName>
    </recommendedName>
</protein>
<evidence type="ECO:0000256" key="4">
    <source>
        <dbReference type="ARBA" id="ARBA00022692"/>
    </source>
</evidence>
<evidence type="ECO:0000256" key="6">
    <source>
        <dbReference type="ARBA" id="ARBA00023136"/>
    </source>
</evidence>
<proteinExistence type="inferred from homology"/>
<dbReference type="SUPFAM" id="SSF52540">
    <property type="entry name" value="P-loop containing nucleoside triphosphate hydrolases"/>
    <property type="match status" value="1"/>
</dbReference>
<evidence type="ECO:0000259" key="9">
    <source>
        <dbReference type="Pfam" id="PF12696"/>
    </source>
</evidence>
<comment type="caution">
    <text evidence="10">The sequence shown here is derived from an EMBL/GenBank/DDBJ whole genome shotgun (WGS) entry which is preliminary data.</text>
</comment>
<evidence type="ECO:0000256" key="5">
    <source>
        <dbReference type="ARBA" id="ARBA00022989"/>
    </source>
</evidence>
<dbReference type="CDD" id="cd01127">
    <property type="entry name" value="TrwB_TraG_TraD_VirD4"/>
    <property type="match status" value="2"/>
</dbReference>
<organism evidence="10 11">
    <name type="scientific">Clostridium perfringens</name>
    <dbReference type="NCBI Taxonomy" id="1502"/>
    <lineage>
        <taxon>Bacteria</taxon>
        <taxon>Bacillati</taxon>
        <taxon>Bacillota</taxon>
        <taxon>Clostridia</taxon>
        <taxon>Eubacteriales</taxon>
        <taxon>Clostridiaceae</taxon>
        <taxon>Clostridium</taxon>
    </lineage>
</organism>
<comment type="subcellular location">
    <subcellularLocation>
        <location evidence="1">Cell membrane</location>
        <topology evidence="1">Multi-pass membrane protein</topology>
    </subcellularLocation>
</comment>
<feature type="transmembrane region" description="Helical" evidence="8">
    <location>
        <begin position="40"/>
        <end position="62"/>
    </location>
</feature>
<dbReference type="EMBL" id="LRPU01000208">
    <property type="protein sequence ID" value="KXA05042.1"/>
    <property type="molecule type" value="Genomic_DNA"/>
</dbReference>
<dbReference type="Proteomes" id="UP000070646">
    <property type="component" value="Unassembled WGS sequence"/>
</dbReference>
<evidence type="ECO:0000256" key="3">
    <source>
        <dbReference type="ARBA" id="ARBA00022475"/>
    </source>
</evidence>
<feature type="coiled-coil region" evidence="7">
    <location>
        <begin position="304"/>
        <end position="360"/>
    </location>
</feature>
<keyword evidence="6 8" id="KW-0472">Membrane</keyword>
<dbReference type="GO" id="GO:0005886">
    <property type="term" value="C:plasma membrane"/>
    <property type="evidence" value="ECO:0007669"/>
    <property type="project" value="UniProtKB-SubCell"/>
</dbReference>
<dbReference type="Pfam" id="PF12696">
    <property type="entry name" value="TraG-D_C"/>
    <property type="match status" value="1"/>
</dbReference>
<evidence type="ECO:0000256" key="1">
    <source>
        <dbReference type="ARBA" id="ARBA00004651"/>
    </source>
</evidence>
<dbReference type="InterPro" id="IPR027417">
    <property type="entry name" value="P-loop_NTPase"/>
</dbReference>
<evidence type="ECO:0000313" key="11">
    <source>
        <dbReference type="Proteomes" id="UP000070646"/>
    </source>
</evidence>
<dbReference type="AlphaFoldDB" id="A0A133MLW2"/>
<keyword evidence="3" id="KW-1003">Cell membrane</keyword>
<sequence length="903" mass="103651">MIIKIFEKIKSKVMEDLKNAENNKSKNFNLKEFISSNKTLVSLVLFMFALATIILNVILSAIDSAFNTINAFTSGRDAETFNILTSIFNLKYMFKYPLIYLIGYIVLTIPTAKLIFNLKKSFETLNLGQKGKSRFTTLEEIQAQYKAIPEKDELYKGGGGVPISRYKDKIYIDTSPVNNLIIGTTRSGKGEMIVVPINDIYSRAEFQASLIVNDPKGELIAMSKETLEKRGYRVECLNLLNPLKSLSYNPLQLIIDAYHNGDIDESQSLCKTLTYSLYYNPSAKDPFWQNSAMSLVNGLILAIIDECDKKCKIVNNEILQYEKKNNELLRENKEHNLEEIKKNERIIELLEIEKEKESSKITLYTVANMLSELGGKDIQVDEVGKDGKKKLKTVNALDNFFQNLPANSVAKMQYATSKFADGSARGSIFAVAMDELSRFTMNSVAKMTSKNSIDLKDVGFNKRVMKKVRVFVKENLDGNEDIIISPIENTEIRNYFTGIGDIEIKKGFEFNDEMFLKDIKAFGYKGEEIKAKIEVDSIDIDIDEVGEYELIYSVTDDTYENKPVALFLVTPDYDGSNHVLSSIFIRQLYYVLAKEASLSESGKCEREVIFNLDEFGNMPAIEGFANIITVCLGRRIRFNLVIQALAQLKKLYGEDDKTIIGNCGNLMYILTNDTDTAEVVSKSLGEETITIYSRSGEELDITKNRTESLDNSRLLLPSDLLEFKEGEMVVKRVIKRQDLKGNRITPYPIYNHDETAMKFRWEYLSESFDNEKAFKKIKIKSKHRNLNLNDLLINFDESEEDYRNRLNSLYEEKTIKDKENLNKTLKRDIRIGDILTREEMSSFSMIFLRYRKELDKFNLDRIDENTPFEKIEEAYSQSNIPVLQERLKFLKDKLEEKENEVII</sequence>
<evidence type="ECO:0000256" key="2">
    <source>
        <dbReference type="ARBA" id="ARBA00008806"/>
    </source>
</evidence>
<reference evidence="10 11" key="1">
    <citation type="submission" date="2016-01" db="EMBL/GenBank/DDBJ databases">
        <authorList>
            <person name="Oliw E.H."/>
        </authorList>
    </citation>
    <scope>NUCLEOTIDE SEQUENCE [LARGE SCALE GENOMIC DNA]</scope>
    <source>
        <strain evidence="10 11">MJR7757A</strain>
    </source>
</reference>
<dbReference type="PANTHER" id="PTHR37937:SF1">
    <property type="entry name" value="CONJUGATIVE TRANSFER: DNA TRANSPORT"/>
    <property type="match status" value="1"/>
</dbReference>
<dbReference type="InterPro" id="IPR003688">
    <property type="entry name" value="TraG/VirD4"/>
</dbReference>
<gene>
    <name evidence="10" type="ORF">HMPREF3222_03110</name>
</gene>
<dbReference type="Pfam" id="PF02534">
    <property type="entry name" value="T4SS-DNA_transf"/>
    <property type="match status" value="1"/>
</dbReference>
<accession>A0A133MLW2</accession>
<keyword evidence="5 8" id="KW-1133">Transmembrane helix</keyword>
<evidence type="ECO:0000256" key="8">
    <source>
        <dbReference type="SAM" id="Phobius"/>
    </source>
</evidence>
<evidence type="ECO:0000256" key="7">
    <source>
        <dbReference type="SAM" id="Coils"/>
    </source>
</evidence>
<dbReference type="PANTHER" id="PTHR37937">
    <property type="entry name" value="CONJUGATIVE TRANSFER: DNA TRANSPORT"/>
    <property type="match status" value="1"/>
</dbReference>